<dbReference type="InterPro" id="IPR023584">
    <property type="entry name" value="Ribosome_recyc_fac_dom"/>
</dbReference>
<gene>
    <name evidence="7" type="ORF">MNBD_ALPHA06-2262</name>
</gene>
<dbReference type="GO" id="GO:0005829">
    <property type="term" value="C:cytosol"/>
    <property type="evidence" value="ECO:0007669"/>
    <property type="project" value="GOC"/>
</dbReference>
<name>A0A3B0SEX5_9ZZZZ</name>
<dbReference type="CDD" id="cd00520">
    <property type="entry name" value="RRF"/>
    <property type="match status" value="1"/>
</dbReference>
<dbReference type="InterPro" id="IPR036191">
    <property type="entry name" value="RRF_sf"/>
</dbReference>
<comment type="similarity">
    <text evidence="2">Belongs to the RRF family.</text>
</comment>
<feature type="domain" description="Ribosome recycling factor" evidence="6">
    <location>
        <begin position="20"/>
        <end position="183"/>
    </location>
</feature>
<dbReference type="Pfam" id="PF01765">
    <property type="entry name" value="RRF"/>
    <property type="match status" value="1"/>
</dbReference>
<dbReference type="NCBIfam" id="TIGR00496">
    <property type="entry name" value="frr"/>
    <property type="match status" value="1"/>
</dbReference>
<dbReference type="PANTHER" id="PTHR20982">
    <property type="entry name" value="RIBOSOME RECYCLING FACTOR"/>
    <property type="match status" value="1"/>
</dbReference>
<dbReference type="AlphaFoldDB" id="A0A3B0SEX5"/>
<feature type="region of interest" description="Disordered" evidence="5">
    <location>
        <begin position="141"/>
        <end position="163"/>
    </location>
</feature>
<evidence type="ECO:0000256" key="2">
    <source>
        <dbReference type="ARBA" id="ARBA00005912"/>
    </source>
</evidence>
<evidence type="ECO:0000259" key="6">
    <source>
        <dbReference type="Pfam" id="PF01765"/>
    </source>
</evidence>
<dbReference type="SUPFAM" id="SSF55194">
    <property type="entry name" value="Ribosome recycling factor, RRF"/>
    <property type="match status" value="1"/>
</dbReference>
<evidence type="ECO:0000256" key="1">
    <source>
        <dbReference type="ARBA" id="ARBA00004496"/>
    </source>
</evidence>
<dbReference type="GO" id="GO:0043023">
    <property type="term" value="F:ribosomal large subunit binding"/>
    <property type="evidence" value="ECO:0007669"/>
    <property type="project" value="TreeGrafter"/>
</dbReference>
<dbReference type="FunFam" id="3.30.1360.40:FF:000001">
    <property type="entry name" value="Ribosome-recycling factor"/>
    <property type="match status" value="1"/>
</dbReference>
<reference evidence="7" key="1">
    <citation type="submission" date="2018-06" db="EMBL/GenBank/DDBJ databases">
        <authorList>
            <person name="Zhirakovskaya E."/>
        </authorList>
    </citation>
    <scope>NUCLEOTIDE SEQUENCE</scope>
</reference>
<dbReference type="InterPro" id="IPR002661">
    <property type="entry name" value="Ribosome_recyc_fac"/>
</dbReference>
<accession>A0A3B0SEX5</accession>
<dbReference type="Gene3D" id="3.30.1360.40">
    <property type="match status" value="1"/>
</dbReference>
<dbReference type="Gene3D" id="1.10.132.20">
    <property type="entry name" value="Ribosome-recycling factor"/>
    <property type="match status" value="1"/>
</dbReference>
<sequence length="185" mass="20304">MASYDIDDIQRRMDGAFAALKHEFSGLRTGRANAAMLDNVTVDAYGAATPLNQVGNVNVPEPRMLSVSVWDKSLVAAVEKAIRNADLGVNPIVDGQNIRIPVPPLNEERRIEMTKLAGRFAENARVAVRNVRRDGMESLKAMEKDSEIGEDDHKRMSNDVQSATDAEIAKIDAALATKEEEIMQV</sequence>
<comment type="subcellular location">
    <subcellularLocation>
        <location evidence="1">Cytoplasm</location>
    </subcellularLocation>
</comment>
<dbReference type="PANTHER" id="PTHR20982:SF3">
    <property type="entry name" value="MITOCHONDRIAL RIBOSOME RECYCLING FACTOR PSEUDO 1"/>
    <property type="match status" value="1"/>
</dbReference>
<protein>
    <submittedName>
        <fullName evidence="7">Ribosome recycling factor</fullName>
    </submittedName>
</protein>
<dbReference type="EMBL" id="UOEE01000167">
    <property type="protein sequence ID" value="VAV93525.1"/>
    <property type="molecule type" value="Genomic_DNA"/>
</dbReference>
<feature type="compositionally biased region" description="Basic and acidic residues" evidence="5">
    <location>
        <begin position="141"/>
        <end position="157"/>
    </location>
</feature>
<proteinExistence type="inferred from homology"/>
<keyword evidence="3" id="KW-0963">Cytoplasm</keyword>
<dbReference type="HAMAP" id="MF_00040">
    <property type="entry name" value="RRF"/>
    <property type="match status" value="1"/>
</dbReference>
<evidence type="ECO:0000256" key="5">
    <source>
        <dbReference type="SAM" id="MobiDB-lite"/>
    </source>
</evidence>
<organism evidence="7">
    <name type="scientific">hydrothermal vent metagenome</name>
    <dbReference type="NCBI Taxonomy" id="652676"/>
    <lineage>
        <taxon>unclassified sequences</taxon>
        <taxon>metagenomes</taxon>
        <taxon>ecological metagenomes</taxon>
    </lineage>
</organism>
<evidence type="ECO:0000256" key="4">
    <source>
        <dbReference type="ARBA" id="ARBA00022917"/>
    </source>
</evidence>
<evidence type="ECO:0000313" key="7">
    <source>
        <dbReference type="EMBL" id="VAV93525.1"/>
    </source>
</evidence>
<dbReference type="FunFam" id="1.10.132.20:FF:000001">
    <property type="entry name" value="Ribosome-recycling factor"/>
    <property type="match status" value="1"/>
</dbReference>
<keyword evidence="4" id="KW-0648">Protein biosynthesis</keyword>
<dbReference type="GO" id="GO:0002184">
    <property type="term" value="P:cytoplasmic translational termination"/>
    <property type="evidence" value="ECO:0007669"/>
    <property type="project" value="TreeGrafter"/>
</dbReference>
<evidence type="ECO:0000256" key="3">
    <source>
        <dbReference type="ARBA" id="ARBA00022490"/>
    </source>
</evidence>